<evidence type="ECO:0000259" key="5">
    <source>
        <dbReference type="Pfam" id="PF02747"/>
    </source>
</evidence>
<dbReference type="GO" id="GO:0006272">
    <property type="term" value="P:leading strand elongation"/>
    <property type="evidence" value="ECO:0007669"/>
    <property type="project" value="TreeGrafter"/>
</dbReference>
<dbReference type="Pfam" id="PF02747">
    <property type="entry name" value="PCNA_C"/>
    <property type="match status" value="1"/>
</dbReference>
<dbReference type="GO" id="GO:0006275">
    <property type="term" value="P:regulation of DNA replication"/>
    <property type="evidence" value="ECO:0007669"/>
    <property type="project" value="InterPro"/>
</dbReference>
<keyword evidence="3" id="KW-0235">DNA replication</keyword>
<evidence type="ECO:0000256" key="3">
    <source>
        <dbReference type="RuleBase" id="RU003671"/>
    </source>
</evidence>
<reference evidence="6" key="1">
    <citation type="submission" date="2014-09" db="EMBL/GenBank/DDBJ databases">
        <title>Complete Genome Sequence of the E2 Strain of Autographa californica Multiple Nucleopolyhedrovirus.</title>
        <authorList>
            <person name="Maghodia A.B."/>
            <person name="Jarvis D.L."/>
            <person name="Geisler C."/>
        </authorList>
    </citation>
    <scope>NUCLEOTIDE SEQUENCE</scope>
    <source>
        <strain evidence="6">E2</strain>
    </source>
</reference>
<keyword evidence="2 3" id="KW-0238">DNA-binding</keyword>
<dbReference type="PROSITE" id="PS01251">
    <property type="entry name" value="PCNA_1"/>
    <property type="match status" value="1"/>
</dbReference>
<evidence type="ECO:0000313" key="6">
    <source>
        <dbReference type="EMBL" id="AIU56948.1"/>
    </source>
</evidence>
<dbReference type="InterPro" id="IPR022648">
    <property type="entry name" value="Pr_cel_nuc_antig_N"/>
</dbReference>
<dbReference type="PROSITE" id="PS00293">
    <property type="entry name" value="PCNA_2"/>
    <property type="match status" value="1"/>
</dbReference>
<feature type="domain" description="Proliferating cell nuclear antigen PCNA N-terminal" evidence="4">
    <location>
        <begin position="30"/>
        <end position="151"/>
    </location>
</feature>
<protein>
    <submittedName>
        <fullName evidence="6">Ac-pcna</fullName>
    </submittedName>
    <submittedName>
        <fullName evidence="7">Proliferating cell nuclear antigen</fullName>
    </submittedName>
</protein>
<dbReference type="GO" id="GO:0019985">
    <property type="term" value="P:translesion synthesis"/>
    <property type="evidence" value="ECO:0007669"/>
    <property type="project" value="TreeGrafter"/>
</dbReference>
<dbReference type="Gene3D" id="3.70.10.10">
    <property type="match status" value="1"/>
</dbReference>
<organismHost>
    <name type="scientific">Lepidoptera</name>
    <name type="common">moths &amp; butterflies</name>
    <dbReference type="NCBI Taxonomy" id="7088"/>
</organismHost>
<feature type="domain" description="Proliferating cell nuclear antigen PCNA C-terminal" evidence="5">
    <location>
        <begin position="154"/>
        <end position="276"/>
    </location>
</feature>
<dbReference type="PANTHER" id="PTHR11352:SF0">
    <property type="entry name" value="PROLIFERATING CELL NUCLEAR ANTIGEN"/>
    <property type="match status" value="1"/>
</dbReference>
<accession>A0A097PUV1</accession>
<proteinExistence type="inferred from homology"/>
<evidence type="ECO:0000256" key="2">
    <source>
        <dbReference type="ARBA" id="ARBA00023125"/>
    </source>
</evidence>
<sequence length="285" mass="32125">MHARLNKSSHRRRKISCIKEQLQLESLLKMFEAEFKTGAVLKRLVETFKDLLPHATFDCDNRGVSMQVMDTSHVALVSLQLHAEGFKKYRCDRNVTLNVSINSLSKIVKCVNERSSVLMKAEDQGDVMAFVFNNDNRICTYTLKLMCIDVEHLGIPDSDYDCVVHMSSVEFAQVCKDMTQFDHDIIVSCSKKGLQFRANGDIGSADVQMSADNENFSVLKAKQTVTHTFAGDYLCHFAKAAPLAPTVTIYMSEELPFKLEYCIKDVGVLACFLAPKIVNNDEEIF</sequence>
<reference evidence="7" key="2">
    <citation type="journal article" date="2016" name="Sci. Rep.">
        <title>Generating a host range-expanded recombinant baculovirus.</title>
        <authorList>
            <person name="Wu C."/>
            <person name="Deng Z."/>
            <person name="Long Z."/>
            <person name="Cai Y."/>
            <person name="Ying Z."/>
            <person name="Yin H."/>
            <person name="Yuan M."/>
            <person name="Clem R.J."/>
            <person name="Yang K."/>
            <person name="Pang Y."/>
        </authorList>
    </citation>
    <scope>NUCLEOTIDE SEQUENCE</scope>
    <source>
        <strain evidence="7">VAcRev-2</strain>
    </source>
</reference>
<dbReference type="SUPFAM" id="SSF55979">
    <property type="entry name" value="DNA clamp"/>
    <property type="match status" value="2"/>
</dbReference>
<dbReference type="CDD" id="cd00577">
    <property type="entry name" value="PCNA"/>
    <property type="match status" value="1"/>
</dbReference>
<dbReference type="OrthoDB" id="8431at10239"/>
<dbReference type="GO" id="GO:0003677">
    <property type="term" value="F:DNA binding"/>
    <property type="evidence" value="ECO:0007669"/>
    <property type="project" value="UniProtKB-KW"/>
</dbReference>
<dbReference type="InterPro" id="IPR046938">
    <property type="entry name" value="DNA_clamp_sf"/>
</dbReference>
<dbReference type="HAMAP" id="MF_00317">
    <property type="entry name" value="DNApol_clamp_arch"/>
    <property type="match status" value="1"/>
</dbReference>
<organism evidence="6">
    <name type="scientific">Autographa californica nuclear polyhedrosis virus</name>
    <name type="common">AcMNPV</name>
    <dbReference type="NCBI Taxonomy" id="46015"/>
    <lineage>
        <taxon>Viruses</taxon>
        <taxon>Viruses incertae sedis</taxon>
        <taxon>Naldaviricetes</taxon>
        <taxon>Lefavirales</taxon>
        <taxon>Baculoviridae</taxon>
        <taxon>Alphabaculovirus</taxon>
        <taxon>Alphabaculovirus aucalifornicae</taxon>
    </lineage>
</organism>
<dbReference type="InterPro" id="IPR022649">
    <property type="entry name" value="Pr_cel_nuc_antig_C"/>
</dbReference>
<dbReference type="InterPro" id="IPR022659">
    <property type="entry name" value="Pr_cel_nuc_antig_CS"/>
</dbReference>
<dbReference type="Pfam" id="PF00705">
    <property type="entry name" value="PCNA_N"/>
    <property type="match status" value="1"/>
</dbReference>
<dbReference type="InterPro" id="IPR000730">
    <property type="entry name" value="Pr_cel_nuc_antig"/>
</dbReference>
<dbReference type="GO" id="GO:0006298">
    <property type="term" value="P:mismatch repair"/>
    <property type="evidence" value="ECO:0007669"/>
    <property type="project" value="TreeGrafter"/>
</dbReference>
<dbReference type="GO" id="GO:0030337">
    <property type="term" value="F:DNA polymerase processivity factor activity"/>
    <property type="evidence" value="ECO:0007669"/>
    <property type="project" value="InterPro"/>
</dbReference>
<gene>
    <name evidence="6" type="primary">Ac-pcna</name>
    <name evidence="7" type="synonym">pcna</name>
    <name evidence="7" type="ORF">ACNVgp049</name>
</gene>
<dbReference type="EMBL" id="KU697903">
    <property type="protein sequence ID" value="ANN45834.1"/>
    <property type="molecule type" value="Genomic_DNA"/>
</dbReference>
<name>A0A097PUV1_NPVAC</name>
<dbReference type="PRINTS" id="PR00339">
    <property type="entry name" value="PCNACYCLIN"/>
</dbReference>
<dbReference type="EMBL" id="KM667940">
    <property type="protein sequence ID" value="AIU56948.1"/>
    <property type="molecule type" value="Genomic_DNA"/>
</dbReference>
<dbReference type="NCBIfam" id="TIGR00590">
    <property type="entry name" value="pcna"/>
    <property type="match status" value="1"/>
</dbReference>
<evidence type="ECO:0000256" key="1">
    <source>
        <dbReference type="ARBA" id="ARBA00010462"/>
    </source>
</evidence>
<evidence type="ECO:0000259" key="4">
    <source>
        <dbReference type="Pfam" id="PF00705"/>
    </source>
</evidence>
<dbReference type="PANTHER" id="PTHR11352">
    <property type="entry name" value="PROLIFERATING CELL NUCLEAR ANTIGEN"/>
    <property type="match status" value="1"/>
</dbReference>
<evidence type="ECO:0000313" key="7">
    <source>
        <dbReference type="EMBL" id="ANN45834.1"/>
    </source>
</evidence>
<comment type="similarity">
    <text evidence="1 3">Belongs to the PCNA family.</text>
</comment>